<evidence type="ECO:0000313" key="2">
    <source>
        <dbReference type="Proteomes" id="UP000567179"/>
    </source>
</evidence>
<protein>
    <submittedName>
        <fullName evidence="1">Uncharacterized protein</fullName>
    </submittedName>
</protein>
<dbReference type="AlphaFoldDB" id="A0A8H5BUC2"/>
<reference evidence="1 2" key="1">
    <citation type="journal article" date="2020" name="ISME J.">
        <title>Uncovering the hidden diversity of litter-decomposition mechanisms in mushroom-forming fungi.</title>
        <authorList>
            <person name="Floudas D."/>
            <person name="Bentzer J."/>
            <person name="Ahren D."/>
            <person name="Johansson T."/>
            <person name="Persson P."/>
            <person name="Tunlid A."/>
        </authorList>
    </citation>
    <scope>NUCLEOTIDE SEQUENCE [LARGE SCALE GENOMIC DNA]</scope>
    <source>
        <strain evidence="1 2">CBS 101986</strain>
    </source>
</reference>
<sequence>MATSQYQGDLAALPQFLQTKFPNFTPRDALDGVLLLSNYQGPDDQDSCTQFVDAEIAAYASANQCSKEEACEQLLEAIQTAGVLEVPASDVLGLKPGRNTIVWTSPLPNTDITMRMWPSNKAERLIAIDFLYTSTKKPILNPEELLHIFVLDSLSGEALLTVPSVEEVFMGKSSGGESPTFILREGSKGLLRMVHDKADIYNIDHNFTVPLHPLITRNEELQFVRTRA</sequence>
<organism evidence="1 2">
    <name type="scientific">Psilocybe cf. subviscida</name>
    <dbReference type="NCBI Taxonomy" id="2480587"/>
    <lineage>
        <taxon>Eukaryota</taxon>
        <taxon>Fungi</taxon>
        <taxon>Dikarya</taxon>
        <taxon>Basidiomycota</taxon>
        <taxon>Agaricomycotina</taxon>
        <taxon>Agaricomycetes</taxon>
        <taxon>Agaricomycetidae</taxon>
        <taxon>Agaricales</taxon>
        <taxon>Agaricineae</taxon>
        <taxon>Strophariaceae</taxon>
        <taxon>Psilocybe</taxon>
    </lineage>
</organism>
<gene>
    <name evidence="1" type="ORF">D9619_011691</name>
</gene>
<evidence type="ECO:0000313" key="1">
    <source>
        <dbReference type="EMBL" id="KAF5328688.1"/>
    </source>
</evidence>
<dbReference type="EMBL" id="JAACJJ010000003">
    <property type="protein sequence ID" value="KAF5328688.1"/>
    <property type="molecule type" value="Genomic_DNA"/>
</dbReference>
<accession>A0A8H5BUC2</accession>
<proteinExistence type="predicted"/>
<dbReference type="OrthoDB" id="2628807at2759"/>
<name>A0A8H5BUC2_9AGAR</name>
<comment type="caution">
    <text evidence="1">The sequence shown here is derived from an EMBL/GenBank/DDBJ whole genome shotgun (WGS) entry which is preliminary data.</text>
</comment>
<keyword evidence="2" id="KW-1185">Reference proteome</keyword>
<dbReference type="Proteomes" id="UP000567179">
    <property type="component" value="Unassembled WGS sequence"/>
</dbReference>